<keyword evidence="3" id="KW-0732">Signal</keyword>
<reference evidence="6" key="2">
    <citation type="submission" date="2017-01" db="EMBL/GenBank/DDBJ databases">
        <authorList>
            <person name="Wang Y."/>
            <person name="White M."/>
            <person name="Kvist S."/>
            <person name="Moncalvo J.-M."/>
        </authorList>
    </citation>
    <scope>NUCLEOTIDE SEQUENCE [LARGE SCALE GENOMIC DNA]</scope>
    <source>
        <strain evidence="6">COL-18-3</strain>
    </source>
</reference>
<evidence type="ECO:0000313" key="5">
    <source>
        <dbReference type="EMBL" id="OMH84158.1"/>
    </source>
</evidence>
<sequence length="414" mass="42980">MRKSAFTILGLLGAAFSAPIPQDEFNQAVPQVVVVYETQFVTVYVDGGSPAPTNVPVVVPVQEAVTVTVPAAAPAPEVTPVAEAAPVAASSSEPQNVNPATVARDAFSPEQAQAPVEAVSQPAPSPTSESSPAPSSAPVSEPAVEQVSQSSGLSLASTGNTCSFPWQSGNSHNVHPITPQGMNAGWAMSPNQACTRGSWCPYACAPGYYSAQWDPSANDPIGPGSMNGGLYCDANGVLQLPFPDRPFCVKSVDNVTMRNTLGGSVSACQTIYPGNEAMLIPTVANPGSTIGLNVVPNTYWLGTSSQFYVNLEGSDEGQCIWGDADKPVGNWAPYNFGAGQAKDGNTYISVFFNHLYIESGFQTAATYNVKINCLTGNCIFPEGGECKCEGGSCTMPAGCTVTLPPGAKAEYVLY</sequence>
<feature type="chain" id="PRO_5015068933" description="Secreted beta-glucosidase adg3" evidence="3">
    <location>
        <begin position="18"/>
        <end position="414"/>
    </location>
</feature>
<dbReference type="Proteomes" id="UP000188320">
    <property type="component" value="Unassembled WGS sequence"/>
</dbReference>
<accession>A0A1R1PJ19</accession>
<dbReference type="AlphaFoldDB" id="A0A1R1PJ19"/>
<reference evidence="4" key="1">
    <citation type="submission" date="2017-01" db="EMBL/GenBank/DDBJ databases">
        <authorList>
            <person name="Mah S.A."/>
            <person name="Swanson W.J."/>
            <person name="Moy G.W."/>
            <person name="Vacquier V.D."/>
        </authorList>
    </citation>
    <scope>NUCLEOTIDE SEQUENCE [LARGE SCALE GENOMIC DNA]</scope>
    <source>
        <strain evidence="4">COL-18-3</strain>
    </source>
</reference>
<feature type="compositionally biased region" description="Low complexity" evidence="2">
    <location>
        <begin position="126"/>
        <end position="145"/>
    </location>
</feature>
<dbReference type="InterPro" id="IPR053088">
    <property type="entry name" value="Beta-glucosidase/SUN-like"/>
</dbReference>
<organism evidence="4 6">
    <name type="scientific">Zancudomyces culisetae</name>
    <name type="common">Gut fungus</name>
    <name type="synonym">Smittium culisetae</name>
    <dbReference type="NCBI Taxonomy" id="1213189"/>
    <lineage>
        <taxon>Eukaryota</taxon>
        <taxon>Fungi</taxon>
        <taxon>Fungi incertae sedis</taxon>
        <taxon>Zoopagomycota</taxon>
        <taxon>Kickxellomycotina</taxon>
        <taxon>Harpellomycetes</taxon>
        <taxon>Harpellales</taxon>
        <taxon>Legeriomycetaceae</taxon>
        <taxon>Zancudomyces</taxon>
    </lineage>
</organism>
<protein>
    <recommendedName>
        <fullName evidence="7">Secreted beta-glucosidase adg3</fullName>
    </recommendedName>
</protein>
<comment type="similarity">
    <text evidence="1">Belongs to the SUN family.</text>
</comment>
<evidence type="ECO:0000256" key="1">
    <source>
        <dbReference type="ARBA" id="ARBA00010579"/>
    </source>
</evidence>
<dbReference type="InterPro" id="IPR005556">
    <property type="entry name" value="SUN"/>
</dbReference>
<name>A0A1R1PJ19_ZANCU</name>
<evidence type="ECO:0000256" key="3">
    <source>
        <dbReference type="SAM" id="SignalP"/>
    </source>
</evidence>
<dbReference type="EMBL" id="LSSK01001024">
    <property type="protein sequence ID" value="OMH80971.1"/>
    <property type="molecule type" value="Genomic_DNA"/>
</dbReference>
<proteinExistence type="inferred from homology"/>
<evidence type="ECO:0000256" key="2">
    <source>
        <dbReference type="SAM" id="MobiDB-lite"/>
    </source>
</evidence>
<dbReference type="Pfam" id="PF03856">
    <property type="entry name" value="SUN"/>
    <property type="match status" value="1"/>
</dbReference>
<dbReference type="OrthoDB" id="5554151at2759"/>
<gene>
    <name evidence="5" type="ORF">AX774_g2328</name>
    <name evidence="4" type="ORF">AX774_g5573</name>
</gene>
<dbReference type="PANTHER" id="PTHR31654">
    <property type="entry name" value="SECRETED BETA-GLUCOSIDASE ADG3-RELATED"/>
    <property type="match status" value="1"/>
</dbReference>
<feature type="signal peptide" evidence="3">
    <location>
        <begin position="1"/>
        <end position="17"/>
    </location>
</feature>
<evidence type="ECO:0008006" key="7">
    <source>
        <dbReference type="Google" id="ProtNLM"/>
    </source>
</evidence>
<keyword evidence="6" id="KW-1185">Reference proteome</keyword>
<evidence type="ECO:0000313" key="4">
    <source>
        <dbReference type="EMBL" id="OMH80971.1"/>
    </source>
</evidence>
<dbReference type="PANTHER" id="PTHR31654:SF0">
    <property type="entry name" value="SECRETED BETA-GLUCOSIDASE ADG3-RELATED"/>
    <property type="match status" value="1"/>
</dbReference>
<feature type="region of interest" description="Disordered" evidence="2">
    <location>
        <begin position="111"/>
        <end position="154"/>
    </location>
</feature>
<comment type="caution">
    <text evidence="4">The sequence shown here is derived from an EMBL/GenBank/DDBJ whole genome shotgun (WGS) entry which is preliminary data.</text>
</comment>
<dbReference type="EMBL" id="LSSK01000243">
    <property type="protein sequence ID" value="OMH84158.1"/>
    <property type="molecule type" value="Genomic_DNA"/>
</dbReference>
<evidence type="ECO:0000313" key="6">
    <source>
        <dbReference type="Proteomes" id="UP000188320"/>
    </source>
</evidence>